<proteinExistence type="predicted"/>
<dbReference type="RefSeq" id="WP_090074228.1">
    <property type="nucleotide sequence ID" value="NZ_FOFT01000025.1"/>
</dbReference>
<accession>A0A1H9XY39</accession>
<dbReference type="Gene3D" id="3.40.50.300">
    <property type="entry name" value="P-loop containing nucleotide triphosphate hydrolases"/>
    <property type="match status" value="1"/>
</dbReference>
<evidence type="ECO:0000313" key="2">
    <source>
        <dbReference type="Proteomes" id="UP000199028"/>
    </source>
</evidence>
<protein>
    <submittedName>
        <fullName evidence="1">Gluconate kinase</fullName>
    </submittedName>
</protein>
<dbReference type="Proteomes" id="UP000199028">
    <property type="component" value="Unassembled WGS sequence"/>
</dbReference>
<dbReference type="AlphaFoldDB" id="A0A1H9XY39"/>
<gene>
    <name evidence="1" type="ORF">SAMN05216195_12536</name>
</gene>
<dbReference type="SUPFAM" id="SSF52540">
    <property type="entry name" value="P-loop containing nucleoside triphosphate hydrolases"/>
    <property type="match status" value="1"/>
</dbReference>
<dbReference type="GO" id="GO:0016301">
    <property type="term" value="F:kinase activity"/>
    <property type="evidence" value="ECO:0007669"/>
    <property type="project" value="UniProtKB-KW"/>
</dbReference>
<dbReference type="Pfam" id="PF13238">
    <property type="entry name" value="AAA_18"/>
    <property type="match status" value="1"/>
</dbReference>
<dbReference type="EMBL" id="FOFT01000025">
    <property type="protein sequence ID" value="SES51098.1"/>
    <property type="molecule type" value="Genomic_DNA"/>
</dbReference>
<name>A0A1H9XY39_9PSEU</name>
<keyword evidence="2" id="KW-1185">Reference proteome</keyword>
<dbReference type="InterPro" id="IPR027417">
    <property type="entry name" value="P-loop_NTPase"/>
</dbReference>
<evidence type="ECO:0000313" key="1">
    <source>
        <dbReference type="EMBL" id="SES51098.1"/>
    </source>
</evidence>
<keyword evidence="1" id="KW-0808">Transferase</keyword>
<organism evidence="1 2">
    <name type="scientific">Lentzea flaviverrucosa</name>
    <dbReference type="NCBI Taxonomy" id="200379"/>
    <lineage>
        <taxon>Bacteria</taxon>
        <taxon>Bacillati</taxon>
        <taxon>Actinomycetota</taxon>
        <taxon>Actinomycetes</taxon>
        <taxon>Pseudonocardiales</taxon>
        <taxon>Pseudonocardiaceae</taxon>
        <taxon>Lentzea</taxon>
    </lineage>
</organism>
<sequence length="180" mass="19889">MKALLITGPVGAGKTTVAEAVGARLAGAKVPHAVIDLDWLSACWPAPADDPFHFELQLRNLQALVRNYTDAGVHRVVLAGVVESRADRERYAEVVGAKLNVCRLKADLSVLHRRLAARHHDEAELRWHLNRAEELEMLYSTTWIEDFVVSADQPVAEVAQDVISWWLAAERQPIESPASG</sequence>
<keyword evidence="1" id="KW-0418">Kinase</keyword>
<reference evidence="2" key="1">
    <citation type="submission" date="2016-10" db="EMBL/GenBank/DDBJ databases">
        <authorList>
            <person name="Varghese N."/>
            <person name="Submissions S."/>
        </authorList>
    </citation>
    <scope>NUCLEOTIDE SEQUENCE [LARGE SCALE GENOMIC DNA]</scope>
    <source>
        <strain evidence="2">CGMCC 4.578</strain>
    </source>
</reference>